<dbReference type="PROSITE" id="PS50097">
    <property type="entry name" value="BTB"/>
    <property type="match status" value="1"/>
</dbReference>
<dbReference type="InterPro" id="IPR000210">
    <property type="entry name" value="BTB/POZ_dom"/>
</dbReference>
<protein>
    <recommendedName>
        <fullName evidence="2">BTB domain-containing protein</fullName>
    </recommendedName>
</protein>
<evidence type="ECO:0000313" key="3">
    <source>
        <dbReference type="EMBL" id="TID24921.1"/>
    </source>
</evidence>
<dbReference type="PANTHER" id="PTHR47843">
    <property type="entry name" value="BTB DOMAIN-CONTAINING PROTEIN-RELATED"/>
    <property type="match status" value="1"/>
</dbReference>
<feature type="domain" description="BTB" evidence="2">
    <location>
        <begin position="51"/>
        <end position="114"/>
    </location>
</feature>
<accession>A0A4Z1PHC1</accession>
<sequence>MFKRSYASKDRAGKITKPAKKSFREEVKQKMLEKADNPVKSESASPSLTSAIITLVVGQDQRLFAAHQDVLSHSPMLAAACQDMFFEANARRINLPDEEPEVFSCVLEYLYKGDYYPRLLQDKRRNTWTLEGAVESPKIGGRVGGGVDATVYHSGVGDVILRDTAVYCAADKYGLEELKRLALRKQGLQSGIEVSVILRSARYAYEKTPDTDSRLRAHYLALIIRSRKTFKRSGTMQMEMEMGGKLFFDLFVALCNHVDDIQDTVSQVPHLLRPL</sequence>
<organism evidence="3 4">
    <name type="scientific">Venturia nashicola</name>
    <dbReference type="NCBI Taxonomy" id="86259"/>
    <lineage>
        <taxon>Eukaryota</taxon>
        <taxon>Fungi</taxon>
        <taxon>Dikarya</taxon>
        <taxon>Ascomycota</taxon>
        <taxon>Pezizomycotina</taxon>
        <taxon>Dothideomycetes</taxon>
        <taxon>Pleosporomycetidae</taxon>
        <taxon>Venturiales</taxon>
        <taxon>Venturiaceae</taxon>
        <taxon>Venturia</taxon>
    </lineage>
</organism>
<feature type="region of interest" description="Disordered" evidence="1">
    <location>
        <begin position="1"/>
        <end position="21"/>
    </location>
</feature>
<dbReference type="PANTHER" id="PTHR47843:SF7">
    <property type="entry name" value="BTB DOMAIN-CONTAINING PROTEIN"/>
    <property type="match status" value="1"/>
</dbReference>
<dbReference type="InterPro" id="IPR011333">
    <property type="entry name" value="SKP1/BTB/POZ_sf"/>
</dbReference>
<dbReference type="AlphaFoldDB" id="A0A4Z1PHC1"/>
<evidence type="ECO:0000313" key="4">
    <source>
        <dbReference type="Proteomes" id="UP000298493"/>
    </source>
</evidence>
<dbReference type="EMBL" id="SNSC02000004">
    <property type="protein sequence ID" value="TID24921.1"/>
    <property type="molecule type" value="Genomic_DNA"/>
</dbReference>
<proteinExistence type="predicted"/>
<dbReference type="CDD" id="cd18186">
    <property type="entry name" value="BTB_POZ_ZBTB_KLHL-like"/>
    <property type="match status" value="1"/>
</dbReference>
<gene>
    <name evidence="3" type="ORF">E6O75_ATG04126</name>
</gene>
<dbReference type="SUPFAM" id="SSF54695">
    <property type="entry name" value="POZ domain"/>
    <property type="match status" value="1"/>
</dbReference>
<evidence type="ECO:0000256" key="1">
    <source>
        <dbReference type="SAM" id="MobiDB-lite"/>
    </source>
</evidence>
<reference evidence="3 4" key="1">
    <citation type="submission" date="2019-04" db="EMBL/GenBank/DDBJ databases">
        <title>High contiguity whole genome sequence and gene annotation resource for two Venturia nashicola isolates.</title>
        <authorList>
            <person name="Prokchorchik M."/>
            <person name="Won K."/>
            <person name="Lee Y."/>
            <person name="Choi E.D."/>
            <person name="Segonzac C."/>
            <person name="Sohn K.H."/>
        </authorList>
    </citation>
    <scope>NUCLEOTIDE SEQUENCE [LARGE SCALE GENOMIC DNA]</scope>
    <source>
        <strain evidence="3 4">PRI2</strain>
    </source>
</reference>
<dbReference type="Pfam" id="PF00651">
    <property type="entry name" value="BTB"/>
    <property type="match status" value="1"/>
</dbReference>
<dbReference type="Proteomes" id="UP000298493">
    <property type="component" value="Unassembled WGS sequence"/>
</dbReference>
<comment type="caution">
    <text evidence="3">The sequence shown here is derived from an EMBL/GenBank/DDBJ whole genome shotgun (WGS) entry which is preliminary data.</text>
</comment>
<keyword evidence="4" id="KW-1185">Reference proteome</keyword>
<evidence type="ECO:0000259" key="2">
    <source>
        <dbReference type="PROSITE" id="PS50097"/>
    </source>
</evidence>
<dbReference type="Gene3D" id="3.30.710.10">
    <property type="entry name" value="Potassium Channel Kv1.1, Chain A"/>
    <property type="match status" value="1"/>
</dbReference>
<dbReference type="STRING" id="86259.A0A4Z1PHC1"/>
<name>A0A4Z1PHC1_9PEZI</name>